<name>A0A3T0N950_9RHOB</name>
<sequence length="68" mass="6569">MAWNTGALDLSGFCHAALTGASFTGDTAGCTGPRYALAQNAILDSGGAGSSSLPGTLAGTTESGGQYL</sequence>
<geneLocation type="plasmid" evidence="2 3">
    <name>pW43A</name>
</geneLocation>
<reference evidence="2 3" key="1">
    <citation type="submission" date="2018-10" db="EMBL/GenBank/DDBJ databases">
        <title>Parasedimentitalea marina sp. nov., a psychrophilic bacterium isolated from deep seawater of the New Britain Trench.</title>
        <authorList>
            <person name="Cao J."/>
        </authorList>
    </citation>
    <scope>NUCLEOTIDE SEQUENCE [LARGE SCALE GENOMIC DNA]</scope>
    <source>
        <strain evidence="2 3">W43</strain>
        <plasmid evidence="2 3">pW43A</plasmid>
    </source>
</reference>
<accession>A0A3T0N950</accession>
<protein>
    <submittedName>
        <fullName evidence="2">Uncharacterized protein</fullName>
    </submittedName>
</protein>
<dbReference type="Proteomes" id="UP000283063">
    <property type="component" value="Plasmid pW43A"/>
</dbReference>
<dbReference type="KEGG" id="sedi:EBB79_21655"/>
<feature type="compositionally biased region" description="Polar residues" evidence="1">
    <location>
        <begin position="50"/>
        <end position="68"/>
    </location>
</feature>
<evidence type="ECO:0000313" key="2">
    <source>
        <dbReference type="EMBL" id="AZV80584.1"/>
    </source>
</evidence>
<gene>
    <name evidence="2" type="ORF">EBB79_21655</name>
</gene>
<evidence type="ECO:0000256" key="1">
    <source>
        <dbReference type="SAM" id="MobiDB-lite"/>
    </source>
</evidence>
<dbReference type="EMBL" id="CP033220">
    <property type="protein sequence ID" value="AZV80584.1"/>
    <property type="molecule type" value="Genomic_DNA"/>
</dbReference>
<dbReference type="AlphaFoldDB" id="A0A3T0N950"/>
<dbReference type="RefSeq" id="WP_127751098.1">
    <property type="nucleotide sequence ID" value="NZ_CP033220.1"/>
</dbReference>
<organism evidence="2 3">
    <name type="scientific">Parasedimentitalea marina</name>
    <dbReference type="NCBI Taxonomy" id="2483033"/>
    <lineage>
        <taxon>Bacteria</taxon>
        <taxon>Pseudomonadati</taxon>
        <taxon>Pseudomonadota</taxon>
        <taxon>Alphaproteobacteria</taxon>
        <taxon>Rhodobacterales</taxon>
        <taxon>Paracoccaceae</taxon>
        <taxon>Parasedimentitalea</taxon>
    </lineage>
</organism>
<keyword evidence="3" id="KW-1185">Reference proteome</keyword>
<evidence type="ECO:0000313" key="3">
    <source>
        <dbReference type="Proteomes" id="UP000283063"/>
    </source>
</evidence>
<feature type="region of interest" description="Disordered" evidence="1">
    <location>
        <begin position="47"/>
        <end position="68"/>
    </location>
</feature>
<proteinExistence type="predicted"/>
<keyword evidence="2" id="KW-0614">Plasmid</keyword>